<evidence type="ECO:0000313" key="1">
    <source>
        <dbReference type="EMBL" id="VYU33422.1"/>
    </source>
</evidence>
<proteinExistence type="predicted"/>
<protein>
    <submittedName>
        <fullName evidence="1">Uncharacterized protein</fullName>
    </submittedName>
</protein>
<organism evidence="1">
    <name type="scientific">Streptococcus oralis</name>
    <dbReference type="NCBI Taxonomy" id="1303"/>
    <lineage>
        <taxon>Bacteria</taxon>
        <taxon>Bacillati</taxon>
        <taxon>Bacillota</taxon>
        <taxon>Bacilli</taxon>
        <taxon>Lactobacillales</taxon>
        <taxon>Streptococcaceae</taxon>
        <taxon>Streptococcus</taxon>
    </lineage>
</organism>
<dbReference type="EMBL" id="CACRUL010000020">
    <property type="protein sequence ID" value="VYU33422.1"/>
    <property type="molecule type" value="Genomic_DNA"/>
</dbReference>
<reference evidence="1" key="1">
    <citation type="submission" date="2019-11" db="EMBL/GenBank/DDBJ databases">
        <authorList>
            <person name="Feng L."/>
        </authorList>
    </citation>
    <scope>NUCLEOTIDE SEQUENCE</scope>
    <source>
        <strain evidence="1">SrubneriLFYP117</strain>
    </source>
</reference>
<accession>A0A6N3DYH9</accession>
<name>A0A6N3DYH9_STROR</name>
<gene>
    <name evidence="1" type="ORF">SRLFYP117_01663</name>
</gene>
<dbReference type="RefSeq" id="WP_257573039.1">
    <property type="nucleotide sequence ID" value="NZ_CACRUL010000020.1"/>
</dbReference>
<sequence length="212" mass="24672">MVKMFISGSILNKEIPEDVIKAVDDSRKRNYTILIGDAKGVDKNIQDMLKADNYKNVEVYHVGPRPRNLSDREWIDRRIPVDIANEKFFKNGNYTREAQMLKDKAMSDDADFGLVIWKDTSKNRFGNISVSKGSLNNIYNLLVQNKYVGLFYIPNPEKGIMKFKSVVEFEKQVIEKLVQKETKDYYYKMKKNANDSNSKYNQSNNEQLSLFN</sequence>
<dbReference type="AlphaFoldDB" id="A0A6N3DYH9"/>